<protein>
    <submittedName>
        <fullName evidence="2">DUF2950 domain-containing protein</fullName>
    </submittedName>
</protein>
<dbReference type="Pfam" id="PF11453">
    <property type="entry name" value="DUF2950"/>
    <property type="match status" value="1"/>
</dbReference>
<proteinExistence type="predicted"/>
<gene>
    <name evidence="2" type="ORF">HHL11_18595</name>
</gene>
<feature type="signal peptide" evidence="1">
    <location>
        <begin position="1"/>
        <end position="32"/>
    </location>
</feature>
<sequence length="308" mass="32875">MHNPSHPAFRLRTLARSLALAAALLVPLAAAAQQTTFATPEAAADALQRALQANDSQALVALFGDKYKDLVGTGEPGYDAARRAEAAQALATRRSLEEIGADRRILRMGAQAWPFAIPIVREGIAWRFASEQGAEELLNRRVGANERHAILVMRALVDAQREYAQKDRMGDGVLQYASRIGSTPGKHDGLYWPDTAGADASPLGPFVADASQELAGHKAGDPYGGYYFRILTRQGAAAPGGAHSYMINGHMLAGFAAVAWPAEWGRSGVMTFVVSQNGKVYEKNLGPKGAPVTSFDPGAGWIEVPPEE</sequence>
<evidence type="ECO:0000313" key="3">
    <source>
        <dbReference type="Proteomes" id="UP000541185"/>
    </source>
</evidence>
<dbReference type="Proteomes" id="UP000541185">
    <property type="component" value="Unassembled WGS sequence"/>
</dbReference>
<comment type="caution">
    <text evidence="2">The sequence shown here is derived from an EMBL/GenBank/DDBJ whole genome shotgun (WGS) entry which is preliminary data.</text>
</comment>
<dbReference type="AlphaFoldDB" id="A0A848H5B7"/>
<dbReference type="InterPro" id="IPR021556">
    <property type="entry name" value="DUF2950"/>
</dbReference>
<keyword evidence="1" id="KW-0732">Signal</keyword>
<dbReference type="RefSeq" id="WP_169419834.1">
    <property type="nucleotide sequence ID" value="NZ_JABBFX010000001.1"/>
</dbReference>
<accession>A0A848H5B7</accession>
<reference evidence="2 3" key="1">
    <citation type="submission" date="2020-04" db="EMBL/GenBank/DDBJ databases">
        <title>Ramlibacter sp. G-1-2-2 isolated from soil.</title>
        <authorList>
            <person name="Dahal R.H."/>
        </authorList>
    </citation>
    <scope>NUCLEOTIDE SEQUENCE [LARGE SCALE GENOMIC DNA]</scope>
    <source>
        <strain evidence="2 3">G-1-2-2</strain>
    </source>
</reference>
<dbReference type="EMBL" id="JABBFX010000001">
    <property type="protein sequence ID" value="NML45764.1"/>
    <property type="molecule type" value="Genomic_DNA"/>
</dbReference>
<evidence type="ECO:0000313" key="2">
    <source>
        <dbReference type="EMBL" id="NML45764.1"/>
    </source>
</evidence>
<keyword evidence="3" id="KW-1185">Reference proteome</keyword>
<name>A0A848H5B7_9BURK</name>
<feature type="chain" id="PRO_5032521795" evidence="1">
    <location>
        <begin position="33"/>
        <end position="308"/>
    </location>
</feature>
<organism evidence="2 3">
    <name type="scientific">Ramlibacter agri</name>
    <dbReference type="NCBI Taxonomy" id="2728837"/>
    <lineage>
        <taxon>Bacteria</taxon>
        <taxon>Pseudomonadati</taxon>
        <taxon>Pseudomonadota</taxon>
        <taxon>Betaproteobacteria</taxon>
        <taxon>Burkholderiales</taxon>
        <taxon>Comamonadaceae</taxon>
        <taxon>Ramlibacter</taxon>
    </lineage>
</organism>
<evidence type="ECO:0000256" key="1">
    <source>
        <dbReference type="SAM" id="SignalP"/>
    </source>
</evidence>